<dbReference type="EMBL" id="JADGJW010000102">
    <property type="protein sequence ID" value="KAJ3224164.1"/>
    <property type="molecule type" value="Genomic_DNA"/>
</dbReference>
<protein>
    <recommendedName>
        <fullName evidence="1">DDHD domain-containing protein</fullName>
    </recommendedName>
</protein>
<evidence type="ECO:0000313" key="2">
    <source>
        <dbReference type="EMBL" id="KAJ3224164.1"/>
    </source>
</evidence>
<dbReference type="GO" id="GO:0046872">
    <property type="term" value="F:metal ion binding"/>
    <property type="evidence" value="ECO:0007669"/>
    <property type="project" value="InterPro"/>
</dbReference>
<dbReference type="GO" id="GO:0004620">
    <property type="term" value="F:phospholipase activity"/>
    <property type="evidence" value="ECO:0007669"/>
    <property type="project" value="TreeGrafter"/>
</dbReference>
<feature type="domain" description="DDHD" evidence="1">
    <location>
        <begin position="162"/>
        <end position="384"/>
    </location>
</feature>
<gene>
    <name evidence="2" type="ORF">HK099_000155</name>
</gene>
<dbReference type="InterPro" id="IPR058055">
    <property type="entry name" value="PA-PLA1"/>
</dbReference>
<evidence type="ECO:0000313" key="3">
    <source>
        <dbReference type="Proteomes" id="UP001211065"/>
    </source>
</evidence>
<dbReference type="Pfam" id="PF02862">
    <property type="entry name" value="DDHD"/>
    <property type="match status" value="1"/>
</dbReference>
<evidence type="ECO:0000259" key="1">
    <source>
        <dbReference type="PROSITE" id="PS51043"/>
    </source>
</evidence>
<dbReference type="Proteomes" id="UP001211065">
    <property type="component" value="Unassembled WGS sequence"/>
</dbReference>
<dbReference type="PROSITE" id="PS51043">
    <property type="entry name" value="DDHD"/>
    <property type="match status" value="1"/>
</dbReference>
<keyword evidence="3" id="KW-1185">Reference proteome</keyword>
<accession>A0AAD5Y050</accession>
<dbReference type="SUPFAM" id="SSF53474">
    <property type="entry name" value="alpha/beta-Hydrolases"/>
    <property type="match status" value="1"/>
</dbReference>
<dbReference type="PANTHER" id="PTHR23509">
    <property type="entry name" value="PA-PL1 PHOSPHOLIPASE FAMILY"/>
    <property type="match status" value="1"/>
</dbReference>
<reference evidence="2" key="1">
    <citation type="submission" date="2020-05" db="EMBL/GenBank/DDBJ databases">
        <title>Phylogenomic resolution of chytrid fungi.</title>
        <authorList>
            <person name="Stajich J.E."/>
            <person name="Amses K."/>
            <person name="Simmons R."/>
            <person name="Seto K."/>
            <person name="Myers J."/>
            <person name="Bonds A."/>
            <person name="Quandt C.A."/>
            <person name="Barry K."/>
            <person name="Liu P."/>
            <person name="Grigoriev I."/>
            <person name="Longcore J.E."/>
            <person name="James T.Y."/>
        </authorList>
    </citation>
    <scope>NUCLEOTIDE SEQUENCE</scope>
    <source>
        <strain evidence="2">JEL0476</strain>
    </source>
</reference>
<comment type="caution">
    <text evidence="2">The sequence shown here is derived from an EMBL/GenBank/DDBJ whole genome shotgun (WGS) entry which is preliminary data.</text>
</comment>
<organism evidence="2 3">
    <name type="scientific">Clydaea vesicula</name>
    <dbReference type="NCBI Taxonomy" id="447962"/>
    <lineage>
        <taxon>Eukaryota</taxon>
        <taxon>Fungi</taxon>
        <taxon>Fungi incertae sedis</taxon>
        <taxon>Chytridiomycota</taxon>
        <taxon>Chytridiomycota incertae sedis</taxon>
        <taxon>Chytridiomycetes</taxon>
        <taxon>Lobulomycetales</taxon>
        <taxon>Lobulomycetaceae</taxon>
        <taxon>Clydaea</taxon>
    </lineage>
</organism>
<dbReference type="PANTHER" id="PTHR23509:SF10">
    <property type="entry name" value="LD21067P"/>
    <property type="match status" value="1"/>
</dbReference>
<dbReference type="GO" id="GO:0005737">
    <property type="term" value="C:cytoplasm"/>
    <property type="evidence" value="ECO:0007669"/>
    <property type="project" value="TreeGrafter"/>
</dbReference>
<proteinExistence type="predicted"/>
<sequence>MVKVTIYKTIKSQIISITIGGLAEFRIDQLKKSYREVLKEDFEGDDEIEIEFLPIEWQSNLKSSFDKINLCTLPTLGVLRRITNEMLQDGYYYFTKFHGQSIVDFVTQAYNTAWENFITRYPSFNGNIGIFAHSLGGVISYDIICNQEAKTPNSHHINYSKLNFRPKFLFSLGTPMSAVLVQRGFSIIDYQLPSWCHYMNIFHLYDPLGYRIEPLFNPAFAAIPPIPITRPSSKRSHFTHWNTLLEKILPGLPEILQLPGLPPNYFQNLAWPNLNHLTDMNNWPHIPSLPNLPEFMTSSFFRLGKRHREETSDVEEGHYFSDSETSIRRKNKRQRVEHNESVHTLTNNSILKDNTASTLSPHEVDSINVDNLESTSFKQSEIPNNSSLLPSIVSGFTSHVRNITEIPANIMRRMSSQVQSNSSTDIDSEVDLLVESAKEELDKNINSKAQVDNKTLETEDNYLEKLSRRYDYFVQETVVGK</sequence>
<dbReference type="SMART" id="SM01127">
    <property type="entry name" value="DDHD"/>
    <property type="match status" value="1"/>
</dbReference>
<name>A0AAD5Y050_9FUNG</name>
<dbReference type="InterPro" id="IPR004177">
    <property type="entry name" value="DDHD_dom"/>
</dbReference>
<dbReference type="AlphaFoldDB" id="A0AAD5Y050"/>
<dbReference type="InterPro" id="IPR029058">
    <property type="entry name" value="AB_hydrolase_fold"/>
</dbReference>